<dbReference type="InterPro" id="IPR032675">
    <property type="entry name" value="LRR_dom_sf"/>
</dbReference>
<proteinExistence type="predicted"/>
<dbReference type="Gene3D" id="3.80.10.10">
    <property type="entry name" value="Ribonuclease Inhibitor"/>
    <property type="match status" value="1"/>
</dbReference>
<gene>
    <name evidence="1" type="ORF">SCHCODRAFT_106448</name>
</gene>
<dbReference type="AlphaFoldDB" id="D8PYN9"/>
<dbReference type="HOGENOM" id="CLU_588143_0_0_1"/>
<accession>D8PYN9</accession>
<name>D8PYN9_SCHCM</name>
<protein>
    <submittedName>
        <fullName evidence="1">Uncharacterized protein</fullName>
    </submittedName>
</protein>
<dbReference type="Gene3D" id="1.20.1280.50">
    <property type="match status" value="1"/>
</dbReference>
<dbReference type="RefSeq" id="XP_003033629.1">
    <property type="nucleotide sequence ID" value="XM_003033583.1"/>
</dbReference>
<feature type="non-terminal residue" evidence="1">
    <location>
        <position position="532"/>
    </location>
</feature>
<dbReference type="Proteomes" id="UP000007431">
    <property type="component" value="Unassembled WGS sequence"/>
</dbReference>
<organism evidence="2">
    <name type="scientific">Schizophyllum commune (strain H4-8 / FGSC 9210)</name>
    <name type="common">Split gill fungus</name>
    <dbReference type="NCBI Taxonomy" id="578458"/>
    <lineage>
        <taxon>Eukaryota</taxon>
        <taxon>Fungi</taxon>
        <taxon>Dikarya</taxon>
        <taxon>Basidiomycota</taxon>
        <taxon>Agaricomycotina</taxon>
        <taxon>Agaricomycetes</taxon>
        <taxon>Agaricomycetidae</taxon>
        <taxon>Agaricales</taxon>
        <taxon>Schizophyllaceae</taxon>
        <taxon>Schizophyllum</taxon>
    </lineage>
</organism>
<dbReference type="KEGG" id="scm:SCHCO_02568136"/>
<evidence type="ECO:0000313" key="2">
    <source>
        <dbReference type="Proteomes" id="UP000007431"/>
    </source>
</evidence>
<dbReference type="EMBL" id="GL377304">
    <property type="protein sequence ID" value="EFI98726.1"/>
    <property type="molecule type" value="Genomic_DNA"/>
</dbReference>
<evidence type="ECO:0000313" key="1">
    <source>
        <dbReference type="EMBL" id="EFI98726.1"/>
    </source>
</evidence>
<reference evidence="1 2" key="1">
    <citation type="journal article" date="2010" name="Nat. Biotechnol.">
        <title>Genome sequence of the model mushroom Schizophyllum commune.</title>
        <authorList>
            <person name="Ohm R.A."/>
            <person name="de Jong J.F."/>
            <person name="Lugones L.G."/>
            <person name="Aerts A."/>
            <person name="Kothe E."/>
            <person name="Stajich J.E."/>
            <person name="de Vries R.P."/>
            <person name="Record E."/>
            <person name="Levasseur A."/>
            <person name="Baker S.E."/>
            <person name="Bartholomew K.A."/>
            <person name="Coutinho P.M."/>
            <person name="Erdmann S."/>
            <person name="Fowler T.J."/>
            <person name="Gathman A.C."/>
            <person name="Lombard V."/>
            <person name="Henrissat B."/>
            <person name="Knabe N."/>
            <person name="Kuees U."/>
            <person name="Lilly W.W."/>
            <person name="Lindquist E."/>
            <person name="Lucas S."/>
            <person name="Magnuson J.K."/>
            <person name="Piumi F."/>
            <person name="Raudaskoski M."/>
            <person name="Salamov A."/>
            <person name="Schmutz J."/>
            <person name="Schwarze F.W.M.R."/>
            <person name="vanKuyk P.A."/>
            <person name="Horton J.S."/>
            <person name="Grigoriev I.V."/>
            <person name="Woesten H.A.B."/>
        </authorList>
    </citation>
    <scope>NUCLEOTIDE SEQUENCE [LARGE SCALE GENOMIC DNA]</scope>
    <source>
        <strain evidence="2">H4-8 / FGSC 9210</strain>
    </source>
</reference>
<keyword evidence="2" id="KW-1185">Reference proteome</keyword>
<dbReference type="OrthoDB" id="3217549at2759"/>
<dbReference type="GeneID" id="9586191"/>
<dbReference type="InParanoid" id="D8PYN9"/>
<dbReference type="VEuPathDB" id="FungiDB:SCHCODRAFT_02568136"/>
<sequence length="532" mass="59940">MSWPSNPLYPQFMMWPQPPVLPREMSASEPPPLKRGSHLVDLPPLTPGLANRDSGLAELGVAMQQVNLLGEVASTQPSPKTSAEPDTSSINRLPFELLSDIFILSLPPVDRSWMFGETIDAHEGGYRDPDIPCHLRAPVVLTAVCTRWQAIATGTPHLWTRILVDDLCAPRQLHWTVLHLRYSGYLPLVLHIHTKFEDPPSARVALLQALIPHAQRWRDLVLFANGLSLNDMRFLCAARAQSLASAKIHNASIDVHEHFWAWAMSLPSLRRATLGLGHNITALMNQAPGFWQELRDLSLMNGSCQTPKVLQLLRTCPRIEMLHVDCFDWARRRNNNDDDLRVVQAMNLHTLLVVNRAHDTHTFFHHIHAPRLRHLAIDDSARHSTAESRRQLWLAVAHMLTRSGPRLKRLLYTGNEEQLMDLVKLDALRHLEELSAYRTGATSRKLLDLLIIRSGQNYLPHLKDLSLGPTYGEKEAALDKMVLSRKGILQVLQFLCLLHPIDLTVLKAASANWLAVYFGDTPYGWGSRSASS</sequence>